<evidence type="ECO:0000313" key="2">
    <source>
        <dbReference type="Proteomes" id="UP000028990"/>
    </source>
</evidence>
<name>A0A091CKJ7_FUKDA</name>
<accession>A0A091CKJ7</accession>
<sequence length="165" mass="18159">MPACVILTSQAPLLCRREPPSPADSPPEFMQGMKNPEIMACDISPFLKITRAQEEPVNHPGRKVVEAEKSEKNFEDSMGTNFGDSWYFQALVSGPFTYAPASFDGIHVPTQQTDSQATGSPKSVQEMLALHLLHSESRNYRYHHLNPNVKEESTFSGPSGGPKLG</sequence>
<dbReference type="EMBL" id="KN125163">
    <property type="protein sequence ID" value="KFO19184.1"/>
    <property type="molecule type" value="Genomic_DNA"/>
</dbReference>
<reference evidence="1 2" key="1">
    <citation type="submission" date="2013-11" db="EMBL/GenBank/DDBJ databases">
        <title>The Damaraland mole rat (Fukomys damarensis) genome and evolution of African mole rats.</title>
        <authorList>
            <person name="Gladyshev V.N."/>
            <person name="Fang X."/>
        </authorList>
    </citation>
    <scope>NUCLEOTIDE SEQUENCE [LARGE SCALE GENOMIC DNA]</scope>
    <source>
        <tissue evidence="1">Liver</tissue>
    </source>
</reference>
<dbReference type="AlphaFoldDB" id="A0A091CKJ7"/>
<keyword evidence="2" id="KW-1185">Reference proteome</keyword>
<evidence type="ECO:0000313" key="1">
    <source>
        <dbReference type="EMBL" id="KFO19184.1"/>
    </source>
</evidence>
<gene>
    <name evidence="1" type="ORF">H920_19478</name>
</gene>
<proteinExistence type="predicted"/>
<dbReference type="Proteomes" id="UP000028990">
    <property type="component" value="Unassembled WGS sequence"/>
</dbReference>
<organism evidence="1 2">
    <name type="scientific">Fukomys damarensis</name>
    <name type="common">Damaraland mole rat</name>
    <name type="synonym">Cryptomys damarensis</name>
    <dbReference type="NCBI Taxonomy" id="885580"/>
    <lineage>
        <taxon>Eukaryota</taxon>
        <taxon>Metazoa</taxon>
        <taxon>Chordata</taxon>
        <taxon>Craniata</taxon>
        <taxon>Vertebrata</taxon>
        <taxon>Euteleostomi</taxon>
        <taxon>Mammalia</taxon>
        <taxon>Eutheria</taxon>
        <taxon>Euarchontoglires</taxon>
        <taxon>Glires</taxon>
        <taxon>Rodentia</taxon>
        <taxon>Hystricomorpha</taxon>
        <taxon>Bathyergidae</taxon>
        <taxon>Fukomys</taxon>
    </lineage>
</organism>
<protein>
    <submittedName>
        <fullName evidence="1">Uncharacterized protein</fullName>
    </submittedName>
</protein>